<dbReference type="InterPro" id="IPR002645">
    <property type="entry name" value="STAS_dom"/>
</dbReference>
<dbReference type="SMART" id="SM01012">
    <property type="entry name" value="ANTAR"/>
    <property type="match status" value="1"/>
</dbReference>
<dbReference type="Gene3D" id="3.30.750.24">
    <property type="entry name" value="STAS domain"/>
    <property type="match status" value="1"/>
</dbReference>
<feature type="domain" description="ANTAR" evidence="3">
    <location>
        <begin position="152"/>
        <end position="213"/>
    </location>
</feature>
<dbReference type="InterPro" id="IPR036388">
    <property type="entry name" value="WH-like_DNA-bd_sf"/>
</dbReference>
<evidence type="ECO:0000256" key="1">
    <source>
        <dbReference type="SAM" id="MobiDB-lite"/>
    </source>
</evidence>
<protein>
    <submittedName>
        <fullName evidence="4">ANTAR domain-containing protein</fullName>
    </submittedName>
</protein>
<feature type="domain" description="STAS" evidence="2">
    <location>
        <begin position="277"/>
        <end position="363"/>
    </location>
</feature>
<dbReference type="EMBL" id="SZYE01000014">
    <property type="protein sequence ID" value="TKR26810.1"/>
    <property type="molecule type" value="Genomic_DNA"/>
</dbReference>
<name>A0A7Z8K125_9CELL</name>
<dbReference type="Gene3D" id="1.10.10.10">
    <property type="entry name" value="Winged helix-like DNA-binding domain superfamily/Winged helix DNA-binding domain"/>
    <property type="match status" value="1"/>
</dbReference>
<dbReference type="InterPro" id="IPR005561">
    <property type="entry name" value="ANTAR"/>
</dbReference>
<dbReference type="OrthoDB" id="3787288at2"/>
<dbReference type="InterPro" id="IPR013655">
    <property type="entry name" value="PAS_fold_3"/>
</dbReference>
<dbReference type="RefSeq" id="WP_154728337.1">
    <property type="nucleotide sequence ID" value="NZ_SZYE01000014.1"/>
</dbReference>
<gene>
    <name evidence="4" type="ORF">FA014_03590</name>
</gene>
<dbReference type="Pfam" id="PF08447">
    <property type="entry name" value="PAS_3"/>
    <property type="match status" value="1"/>
</dbReference>
<evidence type="ECO:0000259" key="3">
    <source>
        <dbReference type="PROSITE" id="PS50921"/>
    </source>
</evidence>
<dbReference type="CDD" id="cd07043">
    <property type="entry name" value="STAS_anti-anti-sigma_factors"/>
    <property type="match status" value="1"/>
</dbReference>
<dbReference type="GO" id="GO:0003723">
    <property type="term" value="F:RNA binding"/>
    <property type="evidence" value="ECO:0007669"/>
    <property type="project" value="InterPro"/>
</dbReference>
<sequence>MSLTPRPASGPAQPSPTAPGTFHVLGDGDALAWSEPVYRLHGFEPGDVVPSTALMLAHCHREDRPALEAVLRAAPVAGGDGSTVRYRLLDASGAERSVLAVLAPTVDPRHAHRAADGDAPHDGRPVDLPAARDGRPQERLGLLVDLGAEIGATAARRADDMLAAAIASREVIDQAKGAAMLAYGLDDAAAFDFLRWHSEHLNVKVRSVAERLLETLPGRQADRDPRDVLDAALAGLADVAVRHDVAGLDGGTVRSATCGRVLPTTLVVRHTVEGRAVVVQLAGEVDAGTAPTLVAGLTEALRAVPPRGTLVLDASGLQRIGPVAALHVARLRRRAEHAGVQLRVVAPLSGRAEMREDVTGASM</sequence>
<dbReference type="PROSITE" id="PS50921">
    <property type="entry name" value="ANTAR"/>
    <property type="match status" value="1"/>
</dbReference>
<dbReference type="InterPro" id="IPR035965">
    <property type="entry name" value="PAS-like_dom_sf"/>
</dbReference>
<dbReference type="AlphaFoldDB" id="A0A7Z8K125"/>
<evidence type="ECO:0000313" key="5">
    <source>
        <dbReference type="Proteomes" id="UP000308121"/>
    </source>
</evidence>
<dbReference type="Pfam" id="PF01740">
    <property type="entry name" value="STAS"/>
    <property type="match status" value="1"/>
</dbReference>
<dbReference type="Pfam" id="PF03861">
    <property type="entry name" value="ANTAR"/>
    <property type="match status" value="1"/>
</dbReference>
<feature type="region of interest" description="Disordered" evidence="1">
    <location>
        <begin position="111"/>
        <end position="133"/>
    </location>
</feature>
<feature type="region of interest" description="Disordered" evidence="1">
    <location>
        <begin position="1"/>
        <end position="20"/>
    </location>
</feature>
<dbReference type="SUPFAM" id="SSF55785">
    <property type="entry name" value="PYP-like sensor domain (PAS domain)"/>
    <property type="match status" value="1"/>
</dbReference>
<organism evidence="4 5">
    <name type="scientific">Cellulomonas hominis</name>
    <dbReference type="NCBI Taxonomy" id="156981"/>
    <lineage>
        <taxon>Bacteria</taxon>
        <taxon>Bacillati</taxon>
        <taxon>Actinomycetota</taxon>
        <taxon>Actinomycetes</taxon>
        <taxon>Micrococcales</taxon>
        <taxon>Cellulomonadaceae</taxon>
        <taxon>Cellulomonas</taxon>
    </lineage>
</organism>
<dbReference type="PROSITE" id="PS50801">
    <property type="entry name" value="STAS"/>
    <property type="match status" value="1"/>
</dbReference>
<comment type="caution">
    <text evidence="4">The sequence shown here is derived from an EMBL/GenBank/DDBJ whole genome shotgun (WGS) entry which is preliminary data.</text>
</comment>
<proteinExistence type="predicted"/>
<evidence type="ECO:0000259" key="2">
    <source>
        <dbReference type="PROSITE" id="PS50801"/>
    </source>
</evidence>
<dbReference type="SUPFAM" id="SSF52091">
    <property type="entry name" value="SpoIIaa-like"/>
    <property type="match status" value="1"/>
</dbReference>
<accession>A0A7Z8K125</accession>
<evidence type="ECO:0000313" key="4">
    <source>
        <dbReference type="EMBL" id="TKR26810.1"/>
    </source>
</evidence>
<reference evidence="4 5" key="1">
    <citation type="submission" date="2019-05" db="EMBL/GenBank/DDBJ databases">
        <title>Genome sequence of Cellulomonas hominis strain CS1.</title>
        <authorList>
            <person name="Belmont J."/>
            <person name="Maclea K.S."/>
        </authorList>
    </citation>
    <scope>NUCLEOTIDE SEQUENCE [LARGE SCALE GENOMIC DNA]</scope>
    <source>
        <strain evidence="4 5">CS1</strain>
    </source>
</reference>
<dbReference type="Proteomes" id="UP000308121">
    <property type="component" value="Unassembled WGS sequence"/>
</dbReference>
<dbReference type="InterPro" id="IPR036513">
    <property type="entry name" value="STAS_dom_sf"/>
</dbReference>
<dbReference type="Gene3D" id="3.30.450.20">
    <property type="entry name" value="PAS domain"/>
    <property type="match status" value="1"/>
</dbReference>